<organism evidence="3 4">
    <name type="scientific">Cricetulus griseus</name>
    <name type="common">Chinese hamster</name>
    <name type="synonym">Cricetulus barabensis griseus</name>
    <dbReference type="NCBI Taxonomy" id="10029"/>
    <lineage>
        <taxon>Eukaryota</taxon>
        <taxon>Metazoa</taxon>
        <taxon>Chordata</taxon>
        <taxon>Craniata</taxon>
        <taxon>Vertebrata</taxon>
        <taxon>Euteleostomi</taxon>
        <taxon>Mammalia</taxon>
        <taxon>Eutheria</taxon>
        <taxon>Euarchontoglires</taxon>
        <taxon>Glires</taxon>
        <taxon>Rodentia</taxon>
        <taxon>Myomorpha</taxon>
        <taxon>Muroidea</taxon>
        <taxon>Cricetidae</taxon>
        <taxon>Cricetinae</taxon>
        <taxon>Cricetulus</taxon>
    </lineage>
</organism>
<dbReference type="PANTHER" id="PTHR10067">
    <property type="entry name" value="PHOSPHATIDYLSERINE DECARBOXYLASE"/>
    <property type="match status" value="1"/>
</dbReference>
<dbReference type="STRING" id="10029.G3HK93"/>
<dbReference type="GO" id="GO:0004609">
    <property type="term" value="F:phosphatidylserine decarboxylase activity"/>
    <property type="evidence" value="ECO:0007669"/>
    <property type="project" value="InterPro"/>
</dbReference>
<dbReference type="PANTHER" id="PTHR10067:SF6">
    <property type="entry name" value="PHOSPHATIDYLSERINE DECARBOXYLASE PROENZYME, MITOCHONDRIAL"/>
    <property type="match status" value="1"/>
</dbReference>
<evidence type="ECO:0000313" key="3">
    <source>
        <dbReference type="EMBL" id="EGW00414.1"/>
    </source>
</evidence>
<evidence type="ECO:0000256" key="2">
    <source>
        <dbReference type="ARBA" id="ARBA00023239"/>
    </source>
</evidence>
<keyword evidence="1" id="KW-0210">Decarboxylase</keyword>
<proteinExistence type="predicted"/>
<protein>
    <submittedName>
        <fullName evidence="3">Phosphatidylserine decarboxylase proenzyme</fullName>
    </submittedName>
</protein>
<dbReference type="Proteomes" id="UP000001075">
    <property type="component" value="Unassembled WGS sequence"/>
</dbReference>
<dbReference type="InterPro" id="IPR003817">
    <property type="entry name" value="PS_Dcarbxylase"/>
</dbReference>
<dbReference type="InParanoid" id="G3HK93"/>
<name>G3HK93_CRIGR</name>
<sequence>MAASVCRPYVRSLPGVMPWRSSSCHYEYTAMHHFLGSFQKLPFEPFNTGARKIHTAPVRSLFLLRPVPILLATGGGYAGYRQYEKYRDQKLEKLGLEIPPKLASHWEVALYKSVPTRLLSRAWGRLNQVELPYWLRRPVYSLYIWTFGVNMTEAAVEDLHHYRNLSEFFRRKLKPQARPVCGLHSVVRPGWLLSLFFIRK</sequence>
<accession>G3HK93</accession>
<dbReference type="GO" id="GO:0005739">
    <property type="term" value="C:mitochondrion"/>
    <property type="evidence" value="ECO:0007669"/>
    <property type="project" value="TreeGrafter"/>
</dbReference>
<dbReference type="AlphaFoldDB" id="G3HK93"/>
<reference evidence="4" key="1">
    <citation type="journal article" date="2011" name="Nat. Biotechnol.">
        <title>The genomic sequence of the Chinese hamster ovary (CHO)-K1 cell line.</title>
        <authorList>
            <person name="Xu X."/>
            <person name="Nagarajan H."/>
            <person name="Lewis N.E."/>
            <person name="Pan S."/>
            <person name="Cai Z."/>
            <person name="Liu X."/>
            <person name="Chen W."/>
            <person name="Xie M."/>
            <person name="Wang W."/>
            <person name="Hammond S."/>
            <person name="Andersen M.R."/>
            <person name="Neff N."/>
            <person name="Passarelli B."/>
            <person name="Koh W."/>
            <person name="Fan H.C."/>
            <person name="Wang J."/>
            <person name="Gui Y."/>
            <person name="Lee K.H."/>
            <person name="Betenbaugh M.J."/>
            <person name="Quake S.R."/>
            <person name="Famili I."/>
            <person name="Palsson B.O."/>
            <person name="Wang J."/>
        </authorList>
    </citation>
    <scope>NUCLEOTIDE SEQUENCE [LARGE SCALE GENOMIC DNA]</scope>
    <source>
        <strain evidence="4">CHO K1 cell line</strain>
    </source>
</reference>
<evidence type="ECO:0000256" key="1">
    <source>
        <dbReference type="ARBA" id="ARBA00022793"/>
    </source>
</evidence>
<dbReference type="EMBL" id="JH000454">
    <property type="protein sequence ID" value="EGW00414.1"/>
    <property type="molecule type" value="Genomic_DNA"/>
</dbReference>
<evidence type="ECO:0000313" key="4">
    <source>
        <dbReference type="Proteomes" id="UP000001075"/>
    </source>
</evidence>
<gene>
    <name evidence="3" type="ORF">I79_011111</name>
</gene>
<keyword evidence="2" id="KW-0456">Lyase</keyword>
<dbReference type="GO" id="GO:0006646">
    <property type="term" value="P:phosphatidylethanolamine biosynthetic process"/>
    <property type="evidence" value="ECO:0007669"/>
    <property type="project" value="TreeGrafter"/>
</dbReference>